<feature type="region of interest" description="Disordered" evidence="1">
    <location>
        <begin position="1"/>
        <end position="20"/>
    </location>
</feature>
<evidence type="ECO:0000313" key="3">
    <source>
        <dbReference type="Proteomes" id="UP000266673"/>
    </source>
</evidence>
<gene>
    <name evidence="2" type="ORF">C2G38_2211102</name>
</gene>
<evidence type="ECO:0000313" key="2">
    <source>
        <dbReference type="EMBL" id="RIB08662.1"/>
    </source>
</evidence>
<name>A0A397UEE7_9GLOM</name>
<proteinExistence type="predicted"/>
<dbReference type="AlphaFoldDB" id="A0A397UEE7"/>
<dbReference type="EMBL" id="QKWP01001480">
    <property type="protein sequence ID" value="RIB08662.1"/>
    <property type="molecule type" value="Genomic_DNA"/>
</dbReference>
<accession>A0A397UEE7</accession>
<evidence type="ECO:0000256" key="1">
    <source>
        <dbReference type="SAM" id="MobiDB-lite"/>
    </source>
</evidence>
<sequence>MYYDAQQRSKPIVPSQETSLSNDKEELVVMKLVNNDGSDRHAIKKDIKNNKSNSIIGINGMEDNRKKIKIYQINNEKIKNLPKSDDTDEDEREMIELKNLTFNIYCNEIDTKTIFEESSSENVMTKLDKNVKNRAIYIDTNENTRIENKDECVMQAIKESVRANMVVNISSFKKCQMNNEKSECLFELNREVVLNTKFVYGWHDNEKYNVRSSNRDRVKNEASNSNKLEPYILYNKSSGIACGENYCHQKEVELTEAEHIYAESGNMTRQVEINAIIDDNLNMQNKVNMNEKIVIISISEIGFKKYNDQMTKSESMLEEWSNIVYRHQNDNSDNYMKLIKDS</sequence>
<reference evidence="2 3" key="1">
    <citation type="submission" date="2018-06" db="EMBL/GenBank/DDBJ databases">
        <title>Comparative genomics reveals the genomic features of Rhizophagus irregularis, R. cerebriforme, R. diaphanum and Gigaspora rosea, and their symbiotic lifestyle signature.</title>
        <authorList>
            <person name="Morin E."/>
            <person name="San Clemente H."/>
            <person name="Chen E.C.H."/>
            <person name="De La Providencia I."/>
            <person name="Hainaut M."/>
            <person name="Kuo A."/>
            <person name="Kohler A."/>
            <person name="Murat C."/>
            <person name="Tang N."/>
            <person name="Roy S."/>
            <person name="Loubradou J."/>
            <person name="Henrissat B."/>
            <person name="Grigoriev I.V."/>
            <person name="Corradi N."/>
            <person name="Roux C."/>
            <person name="Martin F.M."/>
        </authorList>
    </citation>
    <scope>NUCLEOTIDE SEQUENCE [LARGE SCALE GENOMIC DNA]</scope>
    <source>
        <strain evidence="2 3">DAOM 194757</strain>
    </source>
</reference>
<comment type="caution">
    <text evidence="2">The sequence shown here is derived from an EMBL/GenBank/DDBJ whole genome shotgun (WGS) entry which is preliminary data.</text>
</comment>
<organism evidence="2 3">
    <name type="scientific">Gigaspora rosea</name>
    <dbReference type="NCBI Taxonomy" id="44941"/>
    <lineage>
        <taxon>Eukaryota</taxon>
        <taxon>Fungi</taxon>
        <taxon>Fungi incertae sedis</taxon>
        <taxon>Mucoromycota</taxon>
        <taxon>Glomeromycotina</taxon>
        <taxon>Glomeromycetes</taxon>
        <taxon>Diversisporales</taxon>
        <taxon>Gigasporaceae</taxon>
        <taxon>Gigaspora</taxon>
    </lineage>
</organism>
<dbReference type="Proteomes" id="UP000266673">
    <property type="component" value="Unassembled WGS sequence"/>
</dbReference>
<protein>
    <submittedName>
        <fullName evidence="2">Uncharacterized protein</fullName>
    </submittedName>
</protein>
<keyword evidence="3" id="KW-1185">Reference proteome</keyword>